<reference evidence="7" key="2">
    <citation type="submission" date="2025-09" db="UniProtKB">
        <authorList>
            <consortium name="Ensembl"/>
        </authorList>
    </citation>
    <scope>IDENTIFICATION</scope>
</reference>
<keyword evidence="8" id="KW-1185">Reference proteome</keyword>
<dbReference type="InterPro" id="IPR000215">
    <property type="entry name" value="Serpin_fam"/>
</dbReference>
<dbReference type="FunFam" id="3.30.497.10:FF:000001">
    <property type="entry name" value="Serine protease inhibitor"/>
    <property type="match status" value="1"/>
</dbReference>
<dbReference type="Proteomes" id="UP000261520">
    <property type="component" value="Unplaced"/>
</dbReference>
<dbReference type="GeneID" id="117392865"/>
<dbReference type="Pfam" id="PF00079">
    <property type="entry name" value="Serpin"/>
    <property type="match status" value="1"/>
</dbReference>
<feature type="chain" id="PRO_5017404436" description="Serpin domain-containing protein" evidence="5">
    <location>
        <begin position="17"/>
        <end position="405"/>
    </location>
</feature>
<dbReference type="SUPFAM" id="SSF56574">
    <property type="entry name" value="Serpins"/>
    <property type="match status" value="1"/>
</dbReference>
<dbReference type="InterPro" id="IPR042185">
    <property type="entry name" value="Serpin_sf_2"/>
</dbReference>
<evidence type="ECO:0000313" key="8">
    <source>
        <dbReference type="Proteomes" id="UP000261520"/>
    </source>
</evidence>
<evidence type="ECO:0000256" key="5">
    <source>
        <dbReference type="SAM" id="SignalP"/>
    </source>
</evidence>
<dbReference type="RefSeq" id="XP_033846920.1">
    <property type="nucleotide sequence ID" value="XM_033991029.2"/>
</dbReference>
<sequence>MRATFALALLLAVAWADHHHHHGSHHSHHDDMMKCQKLSPPNADFAFSLYKNINSKTAAGKNIFLSPLGISTALSMLSTGARGDTHQQLFSTLGYSGMDQNTVNEAYNHLFHMLGHSQANQVLNVGNGLALRDNFAPLNSFTSDITKHYSADIFKVDFSKPQEAAAEINNFIANKTHDKIKDMVKDLDTSMAMVLINYVYFRGQWEKPFDGNHTSKAEFFVDENTKVEVDMMKRTGRYDFYQDMENHTSVIMLPYKGNTSMMIVLPEKGKMKVVEDMICKDHLRHWHDSLTRNSVDLFLPKFSVSGDVALDESLKELGMTDAFSDIADFSGISEEVKLKVSKSSHKAVLSVDETGTEAAAATTIEVMPMSMPERMILDRPFLSFILEHSTKSILFMGKISNPTEA</sequence>
<evidence type="ECO:0000256" key="2">
    <source>
        <dbReference type="ARBA" id="ARBA00022729"/>
    </source>
</evidence>
<keyword evidence="3" id="KW-0325">Glycoprotein</keyword>
<reference evidence="7" key="1">
    <citation type="submission" date="2025-08" db="UniProtKB">
        <authorList>
            <consortium name="Ensembl"/>
        </authorList>
    </citation>
    <scope>IDENTIFICATION</scope>
</reference>
<protein>
    <recommendedName>
        <fullName evidence="6">Serpin domain-containing protein</fullName>
    </recommendedName>
</protein>
<dbReference type="SMART" id="SM00093">
    <property type="entry name" value="SERPIN"/>
    <property type="match status" value="1"/>
</dbReference>
<dbReference type="InterPro" id="IPR023796">
    <property type="entry name" value="Serpin_dom"/>
</dbReference>
<evidence type="ECO:0000256" key="1">
    <source>
        <dbReference type="ARBA" id="ARBA00009500"/>
    </source>
</evidence>
<dbReference type="PRINTS" id="PR00780">
    <property type="entry name" value="LEUSERPINII"/>
</dbReference>
<dbReference type="InterPro" id="IPR042178">
    <property type="entry name" value="Serpin_sf_1"/>
</dbReference>
<dbReference type="Gene3D" id="2.10.310.10">
    <property type="entry name" value="Serpins superfamily"/>
    <property type="match status" value="1"/>
</dbReference>
<dbReference type="FunFam" id="2.10.310.10:FF:000001">
    <property type="entry name" value="Serpin family A member 1"/>
    <property type="match status" value="1"/>
</dbReference>
<accession>A0A3B4AVV5</accession>
<comment type="similarity">
    <text evidence="1 4">Belongs to the serpin family.</text>
</comment>
<dbReference type="FunFam" id="2.30.39.10:FF:000003">
    <property type="entry name" value="alpha-1-antitrypsin isoform X1"/>
    <property type="match status" value="1"/>
</dbReference>
<proteinExistence type="inferred from homology"/>
<keyword evidence="2 5" id="KW-0732">Signal</keyword>
<dbReference type="PANTHER" id="PTHR11461:SF363">
    <property type="entry name" value="SERINE (OR CYSTEINE) PROTEINASE INHIBITOR, CLADE A (ALPHA-1 ANTIPROTEINASE, ANTITRYPSIN), MEMBER 1, LIKE PRECURSOR-RELATED"/>
    <property type="match status" value="1"/>
</dbReference>
<dbReference type="Gene3D" id="2.30.39.10">
    <property type="entry name" value="Alpha-1-antitrypsin, domain 1"/>
    <property type="match status" value="1"/>
</dbReference>
<dbReference type="PANTHER" id="PTHR11461">
    <property type="entry name" value="SERINE PROTEASE INHIBITOR, SERPIN"/>
    <property type="match status" value="1"/>
</dbReference>
<feature type="signal peptide" evidence="5">
    <location>
        <begin position="1"/>
        <end position="16"/>
    </location>
</feature>
<dbReference type="Ensembl" id="ENSPMGT00000022074.1">
    <property type="protein sequence ID" value="ENSPMGP00000020709.1"/>
    <property type="gene ID" value="ENSPMGG00000016717.1"/>
</dbReference>
<feature type="domain" description="Serpin" evidence="6">
    <location>
        <begin position="47"/>
        <end position="402"/>
    </location>
</feature>
<organism evidence="7 8">
    <name type="scientific">Periophthalmus magnuspinnatus</name>
    <dbReference type="NCBI Taxonomy" id="409849"/>
    <lineage>
        <taxon>Eukaryota</taxon>
        <taxon>Metazoa</taxon>
        <taxon>Chordata</taxon>
        <taxon>Craniata</taxon>
        <taxon>Vertebrata</taxon>
        <taxon>Euteleostomi</taxon>
        <taxon>Actinopterygii</taxon>
        <taxon>Neopterygii</taxon>
        <taxon>Teleostei</taxon>
        <taxon>Neoteleostei</taxon>
        <taxon>Acanthomorphata</taxon>
        <taxon>Gobiaria</taxon>
        <taxon>Gobiiformes</taxon>
        <taxon>Gobioidei</taxon>
        <taxon>Gobiidae</taxon>
        <taxon>Oxudercinae</taxon>
        <taxon>Periophthalmus</taxon>
    </lineage>
</organism>
<dbReference type="Gene3D" id="3.30.497.10">
    <property type="entry name" value="Antithrombin, subunit I, domain 2"/>
    <property type="match status" value="1"/>
</dbReference>
<name>A0A3B4AVV5_9GOBI</name>
<dbReference type="GO" id="GO:0004867">
    <property type="term" value="F:serine-type endopeptidase inhibitor activity"/>
    <property type="evidence" value="ECO:0007669"/>
    <property type="project" value="InterPro"/>
</dbReference>
<evidence type="ECO:0000259" key="6">
    <source>
        <dbReference type="SMART" id="SM00093"/>
    </source>
</evidence>
<evidence type="ECO:0000256" key="3">
    <source>
        <dbReference type="ARBA" id="ARBA00023180"/>
    </source>
</evidence>
<dbReference type="AlphaFoldDB" id="A0A3B4AVV5"/>
<dbReference type="STRING" id="409849.ENSPMGP00000020709"/>
<dbReference type="GO" id="GO:0005615">
    <property type="term" value="C:extracellular space"/>
    <property type="evidence" value="ECO:0007669"/>
    <property type="project" value="InterPro"/>
</dbReference>
<dbReference type="InterPro" id="IPR036186">
    <property type="entry name" value="Serpin_sf"/>
</dbReference>
<dbReference type="OrthoDB" id="671595at2759"/>
<evidence type="ECO:0000256" key="4">
    <source>
        <dbReference type="RuleBase" id="RU000411"/>
    </source>
</evidence>
<evidence type="ECO:0000313" key="7">
    <source>
        <dbReference type="Ensembl" id="ENSPMGP00000020709.1"/>
    </source>
</evidence>